<dbReference type="InterPro" id="IPR036388">
    <property type="entry name" value="WH-like_DNA-bd_sf"/>
</dbReference>
<sequence>MKQKYLVLVLLSLIIASSATSLSSYRATEQIVENDLNQALNQALAEQQSDVITQDTIRTFNSHLQIAELRGKATIAVDTKGRQFKAYASCSQATIFSLSDQRPTAILWTITLLWATFCVYRFRQHTEQTSRPLQFGGLSFADNEKIFYNVQGQPIKLTPMQQQLMEMFFTSSNHQLSKTEICDTLWPKKPDANETLYTLIRRLKPVIEQNSNLKIESDRGKAYRLTRI</sequence>
<dbReference type="InterPro" id="IPR016032">
    <property type="entry name" value="Sig_transdc_resp-reg_C-effctor"/>
</dbReference>
<feature type="signal peptide" evidence="4">
    <location>
        <begin position="1"/>
        <end position="21"/>
    </location>
</feature>
<evidence type="ECO:0000313" key="7">
    <source>
        <dbReference type="Proteomes" id="UP000763088"/>
    </source>
</evidence>
<dbReference type="SMART" id="SM00862">
    <property type="entry name" value="Trans_reg_C"/>
    <property type="match status" value="1"/>
</dbReference>
<keyword evidence="4" id="KW-0732">Signal</keyword>
<keyword evidence="3" id="KW-0812">Transmembrane</keyword>
<protein>
    <submittedName>
        <fullName evidence="6">Helix-turn-helix domain-containing protein</fullName>
    </submittedName>
</protein>
<comment type="caution">
    <text evidence="6">The sequence shown here is derived from an EMBL/GenBank/DDBJ whole genome shotgun (WGS) entry which is preliminary data.</text>
</comment>
<organism evidence="6 7">
    <name type="scientific">Xylanibacter ruminicola</name>
    <name type="common">Prevotella ruminicola</name>
    <dbReference type="NCBI Taxonomy" id="839"/>
    <lineage>
        <taxon>Bacteria</taxon>
        <taxon>Pseudomonadati</taxon>
        <taxon>Bacteroidota</taxon>
        <taxon>Bacteroidia</taxon>
        <taxon>Bacteroidales</taxon>
        <taxon>Prevotellaceae</taxon>
        <taxon>Xylanibacter</taxon>
    </lineage>
</organism>
<dbReference type="Proteomes" id="UP000763088">
    <property type="component" value="Unassembled WGS sequence"/>
</dbReference>
<dbReference type="GO" id="GO:0006355">
    <property type="term" value="P:regulation of DNA-templated transcription"/>
    <property type="evidence" value="ECO:0007669"/>
    <property type="project" value="InterPro"/>
</dbReference>
<gene>
    <name evidence="6" type="ORF">E7102_10215</name>
</gene>
<feature type="transmembrane region" description="Helical" evidence="3">
    <location>
        <begin position="105"/>
        <end position="122"/>
    </location>
</feature>
<reference evidence="6" key="1">
    <citation type="submission" date="2019-04" db="EMBL/GenBank/DDBJ databases">
        <title>Evolution of Biomass-Degrading Anaerobic Consortia Revealed by Metagenomics.</title>
        <authorList>
            <person name="Peng X."/>
        </authorList>
    </citation>
    <scope>NUCLEOTIDE SEQUENCE</scope>
    <source>
        <strain evidence="6">SIG141</strain>
    </source>
</reference>
<dbReference type="Pfam" id="PF00486">
    <property type="entry name" value="Trans_reg_C"/>
    <property type="match status" value="1"/>
</dbReference>
<dbReference type="GO" id="GO:0000160">
    <property type="term" value="P:phosphorelay signal transduction system"/>
    <property type="evidence" value="ECO:0007669"/>
    <property type="project" value="InterPro"/>
</dbReference>
<keyword evidence="3" id="KW-1133">Transmembrane helix</keyword>
<proteinExistence type="predicted"/>
<dbReference type="InterPro" id="IPR001867">
    <property type="entry name" value="OmpR/PhoB-type_DNA-bd"/>
</dbReference>
<dbReference type="AlphaFoldDB" id="A0A928BU82"/>
<evidence type="ECO:0000256" key="3">
    <source>
        <dbReference type="SAM" id="Phobius"/>
    </source>
</evidence>
<evidence type="ECO:0000256" key="4">
    <source>
        <dbReference type="SAM" id="SignalP"/>
    </source>
</evidence>
<evidence type="ECO:0000256" key="1">
    <source>
        <dbReference type="ARBA" id="ARBA00023125"/>
    </source>
</evidence>
<name>A0A928BU82_XYLRU</name>
<dbReference type="SUPFAM" id="SSF46894">
    <property type="entry name" value="C-terminal effector domain of the bipartite response regulators"/>
    <property type="match status" value="1"/>
</dbReference>
<evidence type="ECO:0000259" key="5">
    <source>
        <dbReference type="PROSITE" id="PS51755"/>
    </source>
</evidence>
<feature type="chain" id="PRO_5036805319" evidence="4">
    <location>
        <begin position="22"/>
        <end position="228"/>
    </location>
</feature>
<keyword evidence="3" id="KW-0472">Membrane</keyword>
<dbReference type="EMBL" id="SUYD01000012">
    <property type="protein sequence ID" value="MBE6266828.1"/>
    <property type="molecule type" value="Genomic_DNA"/>
</dbReference>
<keyword evidence="1 2" id="KW-0238">DNA-binding</keyword>
<dbReference type="GO" id="GO:0003677">
    <property type="term" value="F:DNA binding"/>
    <property type="evidence" value="ECO:0007669"/>
    <property type="project" value="UniProtKB-UniRule"/>
</dbReference>
<feature type="domain" description="OmpR/PhoB-type" evidence="5">
    <location>
        <begin position="130"/>
        <end position="227"/>
    </location>
</feature>
<evidence type="ECO:0000256" key="2">
    <source>
        <dbReference type="PROSITE-ProRule" id="PRU01091"/>
    </source>
</evidence>
<dbReference type="PROSITE" id="PS51755">
    <property type="entry name" value="OMPR_PHOB"/>
    <property type="match status" value="1"/>
</dbReference>
<accession>A0A928BU82</accession>
<evidence type="ECO:0000313" key="6">
    <source>
        <dbReference type="EMBL" id="MBE6266828.1"/>
    </source>
</evidence>
<dbReference type="Gene3D" id="1.10.10.10">
    <property type="entry name" value="Winged helix-like DNA-binding domain superfamily/Winged helix DNA-binding domain"/>
    <property type="match status" value="1"/>
</dbReference>
<feature type="DNA-binding region" description="OmpR/PhoB-type" evidence="2">
    <location>
        <begin position="130"/>
        <end position="227"/>
    </location>
</feature>